<proteinExistence type="predicted"/>
<dbReference type="EMBL" id="MHRX01000030">
    <property type="protein sequence ID" value="OHA33599.1"/>
    <property type="molecule type" value="Genomic_DNA"/>
</dbReference>
<dbReference type="AlphaFoldDB" id="A0A1G2NDU0"/>
<feature type="transmembrane region" description="Helical" evidence="2">
    <location>
        <begin position="7"/>
        <end position="26"/>
    </location>
</feature>
<keyword evidence="2" id="KW-0812">Transmembrane</keyword>
<sequence length="200" mass="21069">MNDVKTKLTWMFIAGIVVGFIAGYFWTSARVAEDDNSSKIGASVGEALDGETQDDGEEMQDIDSTDGENSSGEGSMIKEGEAMMSPKSVGTEAVTADDQPAGTMITIAKMNLPIVAWIAIHENDNGVPGWILGARRFEAGETTGLVELLRGTIAGKSYFAVIHAEDGDGAFNLRKDLPIVNVDGAMILDGFTATGSATTE</sequence>
<evidence type="ECO:0000313" key="4">
    <source>
        <dbReference type="EMBL" id="OHA33599.1"/>
    </source>
</evidence>
<keyword evidence="2" id="KW-0472">Membrane</keyword>
<dbReference type="Proteomes" id="UP000176221">
    <property type="component" value="Unassembled WGS sequence"/>
</dbReference>
<comment type="caution">
    <text evidence="4">The sequence shown here is derived from an EMBL/GenBank/DDBJ whole genome shotgun (WGS) entry which is preliminary data.</text>
</comment>
<organism evidence="4 5">
    <name type="scientific">Candidatus Taylorbacteria bacterium RIFCSPLOWO2_01_FULL_45_15b</name>
    <dbReference type="NCBI Taxonomy" id="1802319"/>
    <lineage>
        <taxon>Bacteria</taxon>
        <taxon>Candidatus Tayloriibacteriota</taxon>
    </lineage>
</organism>
<protein>
    <recommendedName>
        <fullName evidence="3">DUF7282 domain-containing protein</fullName>
    </recommendedName>
</protein>
<feature type="compositionally biased region" description="Acidic residues" evidence="1">
    <location>
        <begin position="48"/>
        <end position="66"/>
    </location>
</feature>
<feature type="domain" description="DUF7282" evidence="3">
    <location>
        <begin position="93"/>
        <end position="192"/>
    </location>
</feature>
<evidence type="ECO:0000259" key="3">
    <source>
        <dbReference type="Pfam" id="PF23951"/>
    </source>
</evidence>
<keyword evidence="2" id="KW-1133">Transmembrane helix</keyword>
<evidence type="ECO:0000256" key="2">
    <source>
        <dbReference type="SAM" id="Phobius"/>
    </source>
</evidence>
<gene>
    <name evidence="4" type="ORF">A2928_01255</name>
</gene>
<reference evidence="4 5" key="1">
    <citation type="journal article" date="2016" name="Nat. Commun.">
        <title>Thousands of microbial genomes shed light on interconnected biogeochemical processes in an aquifer system.</title>
        <authorList>
            <person name="Anantharaman K."/>
            <person name="Brown C.T."/>
            <person name="Hug L.A."/>
            <person name="Sharon I."/>
            <person name="Castelle C.J."/>
            <person name="Probst A.J."/>
            <person name="Thomas B.C."/>
            <person name="Singh A."/>
            <person name="Wilkins M.J."/>
            <person name="Karaoz U."/>
            <person name="Brodie E.L."/>
            <person name="Williams K.H."/>
            <person name="Hubbard S.S."/>
            <person name="Banfield J.F."/>
        </authorList>
    </citation>
    <scope>NUCLEOTIDE SEQUENCE [LARGE SCALE GENOMIC DNA]</scope>
</reference>
<dbReference type="InterPro" id="IPR055706">
    <property type="entry name" value="Slg1/2_DUF7282"/>
</dbReference>
<dbReference type="STRING" id="1802319.A2928_01255"/>
<feature type="region of interest" description="Disordered" evidence="1">
    <location>
        <begin position="42"/>
        <end position="88"/>
    </location>
</feature>
<evidence type="ECO:0000256" key="1">
    <source>
        <dbReference type="SAM" id="MobiDB-lite"/>
    </source>
</evidence>
<accession>A0A1G2NDU0</accession>
<dbReference type="Pfam" id="PF23951">
    <property type="entry name" value="DUF7282"/>
    <property type="match status" value="1"/>
</dbReference>
<name>A0A1G2NDU0_9BACT</name>
<evidence type="ECO:0000313" key="5">
    <source>
        <dbReference type="Proteomes" id="UP000176221"/>
    </source>
</evidence>